<keyword evidence="4" id="KW-1185">Reference proteome</keyword>
<evidence type="ECO:0000313" key="4">
    <source>
        <dbReference type="Proteomes" id="UP000199433"/>
    </source>
</evidence>
<evidence type="ECO:0000259" key="2">
    <source>
        <dbReference type="PROSITE" id="PS50035"/>
    </source>
</evidence>
<dbReference type="GO" id="GO:0030572">
    <property type="term" value="F:phosphatidyltransferase activity"/>
    <property type="evidence" value="ECO:0007669"/>
    <property type="project" value="UniProtKB-ARBA"/>
</dbReference>
<dbReference type="STRING" id="426701.SAMN04488098_104010"/>
<dbReference type="CDD" id="cd09113">
    <property type="entry name" value="PLDc_ymdC_like_2"/>
    <property type="match status" value="1"/>
</dbReference>
<dbReference type="Proteomes" id="UP000199433">
    <property type="component" value="Unassembled WGS sequence"/>
</dbReference>
<dbReference type="AlphaFoldDB" id="A0A1G9D1V5"/>
<dbReference type="SMART" id="SM00155">
    <property type="entry name" value="PLDc"/>
    <property type="match status" value="2"/>
</dbReference>
<dbReference type="GO" id="GO:0032049">
    <property type="term" value="P:cardiolipin biosynthetic process"/>
    <property type="evidence" value="ECO:0007669"/>
    <property type="project" value="UniProtKB-ARBA"/>
</dbReference>
<dbReference type="InterPro" id="IPR025202">
    <property type="entry name" value="PLD-like_dom"/>
</dbReference>
<dbReference type="PROSITE" id="PS50035">
    <property type="entry name" value="PLD"/>
    <property type="match status" value="2"/>
</dbReference>
<sequence length="468" mass="52837">MVDKMKKAKKKWIAGGVVIYVVYAVAGVTGGVYLSSVPSVSEVPQPVSTDERVALVETGEEAWQIRRELITEADTTLDIATFAMQGGETVDLFYSLILEAADRGVQVRLLLDGIFHGMRLLDRQIYDVFLSHPNIEVGMYDTLNPLRPWTWNNRMHDKLLIADEKVGLIGGRNVGDKYFNESADTVSYDRELLVIGQEGSANELVSNMSHYFDELWSMPYVTRRQDPVPTLTSNWRVRRTSKTLRERAAGYHEGSLTPMTEEYWMKKSHAIDSGYFVHNGLERLNKEPAVWHSLLTVLSETEESILIQSPYVIPDAFMSETAGMHAIKSDTVTILTNGLQATPNIIAHSGYRNHRDELIESGLNLLEFQKSDRSLHMKSFVKDHEWVGVGSFNIDARSTYLHTESMLVVRSPSLAEEISRMNEERYGSHIYPAQSEDPLPEGADGTHMLKQLIIDTLRPLTDLFDSLL</sequence>
<proteinExistence type="predicted"/>
<dbReference type="RefSeq" id="WP_091267924.1">
    <property type="nucleotide sequence ID" value="NZ_FNFK01000040.1"/>
</dbReference>
<dbReference type="Pfam" id="PF13091">
    <property type="entry name" value="PLDc_2"/>
    <property type="match status" value="2"/>
</dbReference>
<feature type="domain" description="PLD phosphodiesterase" evidence="2">
    <location>
        <begin position="151"/>
        <end position="178"/>
    </location>
</feature>
<dbReference type="OrthoDB" id="9814092at2"/>
<dbReference type="CDD" id="cd09111">
    <property type="entry name" value="PLDc_ymdC_like_1"/>
    <property type="match status" value="1"/>
</dbReference>
<accession>A0A1G9D1V5</accession>
<dbReference type="InterPro" id="IPR001736">
    <property type="entry name" value="PLipase_D/transphosphatidylase"/>
</dbReference>
<dbReference type="Gene3D" id="3.30.870.10">
    <property type="entry name" value="Endonuclease Chain A"/>
    <property type="match status" value="2"/>
</dbReference>
<dbReference type="SUPFAM" id="SSF56024">
    <property type="entry name" value="Phospholipase D/nuclease"/>
    <property type="match status" value="2"/>
</dbReference>
<feature type="domain" description="PLD phosphodiesterase" evidence="2">
    <location>
        <begin position="371"/>
        <end position="398"/>
    </location>
</feature>
<gene>
    <name evidence="3" type="ORF">SAMN04488098_104010</name>
</gene>
<evidence type="ECO:0000313" key="3">
    <source>
        <dbReference type="EMBL" id="SDK57849.1"/>
    </source>
</evidence>
<keyword evidence="1" id="KW-0472">Membrane</keyword>
<feature type="transmembrane region" description="Helical" evidence="1">
    <location>
        <begin position="12"/>
        <end position="34"/>
    </location>
</feature>
<evidence type="ECO:0000256" key="1">
    <source>
        <dbReference type="SAM" id="Phobius"/>
    </source>
</evidence>
<dbReference type="PANTHER" id="PTHR21248:SF12">
    <property type="entry name" value="CARDIOLIPIN SYNTHASE C"/>
    <property type="match status" value="1"/>
</dbReference>
<dbReference type="PANTHER" id="PTHR21248">
    <property type="entry name" value="CARDIOLIPIN SYNTHASE"/>
    <property type="match status" value="1"/>
</dbReference>
<dbReference type="EMBL" id="FNFK01000040">
    <property type="protein sequence ID" value="SDK57849.1"/>
    <property type="molecule type" value="Genomic_DNA"/>
</dbReference>
<name>A0A1G9D1V5_9LACT</name>
<reference evidence="4" key="1">
    <citation type="submission" date="2016-10" db="EMBL/GenBank/DDBJ databases">
        <authorList>
            <person name="Varghese N."/>
            <person name="Submissions S."/>
        </authorList>
    </citation>
    <scope>NUCLEOTIDE SEQUENCE [LARGE SCALE GENOMIC DNA]</scope>
    <source>
        <strain evidence="4">DSM 19181</strain>
    </source>
</reference>
<organism evidence="3 4">
    <name type="scientific">Alkalibacterium thalassium</name>
    <dbReference type="NCBI Taxonomy" id="426701"/>
    <lineage>
        <taxon>Bacteria</taxon>
        <taxon>Bacillati</taxon>
        <taxon>Bacillota</taxon>
        <taxon>Bacilli</taxon>
        <taxon>Lactobacillales</taxon>
        <taxon>Carnobacteriaceae</taxon>
        <taxon>Alkalibacterium</taxon>
    </lineage>
</organism>
<protein>
    <submittedName>
        <fullName evidence="3">Phosphatidylserine/phosphatidylglycerophosphate/cardiolipin synthase</fullName>
    </submittedName>
</protein>
<keyword evidence="1" id="KW-1133">Transmembrane helix</keyword>
<keyword evidence="1" id="KW-0812">Transmembrane</keyword>